<organism evidence="2 3">
    <name type="scientific">Kozakia baliensis</name>
    <dbReference type="NCBI Taxonomy" id="153496"/>
    <lineage>
        <taxon>Bacteria</taxon>
        <taxon>Pseudomonadati</taxon>
        <taxon>Pseudomonadota</taxon>
        <taxon>Alphaproteobacteria</taxon>
        <taxon>Acetobacterales</taxon>
        <taxon>Acetobacteraceae</taxon>
        <taxon>Kozakia</taxon>
    </lineage>
</organism>
<dbReference type="OrthoDB" id="7257195at2"/>
<dbReference type="Proteomes" id="UP000179145">
    <property type="component" value="Chromosome"/>
</dbReference>
<feature type="region of interest" description="Disordered" evidence="1">
    <location>
        <begin position="232"/>
        <end position="252"/>
    </location>
</feature>
<dbReference type="STRING" id="153496.A0U89_10860"/>
<evidence type="ECO:0000313" key="2">
    <source>
        <dbReference type="EMBL" id="AOX17561.1"/>
    </source>
</evidence>
<protein>
    <submittedName>
        <fullName evidence="2">Uncharacterized protein</fullName>
    </submittedName>
</protein>
<keyword evidence="3" id="KW-1185">Reference proteome</keyword>
<dbReference type="KEGG" id="kba:A0U89_10860"/>
<feature type="compositionally biased region" description="Polar residues" evidence="1">
    <location>
        <begin position="233"/>
        <end position="252"/>
    </location>
</feature>
<dbReference type="AlphaFoldDB" id="A0A1D8UV96"/>
<evidence type="ECO:0000313" key="3">
    <source>
        <dbReference type="Proteomes" id="UP000179145"/>
    </source>
</evidence>
<evidence type="ECO:0000256" key="1">
    <source>
        <dbReference type="SAM" id="MobiDB-lite"/>
    </source>
</evidence>
<gene>
    <name evidence="2" type="ORF">A0U89_10860</name>
</gene>
<dbReference type="RefSeq" id="WP_070403138.1">
    <property type="nucleotide sequence ID" value="NZ_BJVW01000001.1"/>
</dbReference>
<proteinExistence type="predicted"/>
<name>A0A1D8UV96_9PROT</name>
<accession>A0A1D8UV96</accession>
<sequence>MRSSWLAASLILVVALIGWIGVRHEASAELQRGLAHFRANLPPGATFSYDRAYPRLLARGAGFTNARFVNGETIVTASSLTVNNPSGVVSTGLHLSKVHAQDLHIEGDRSVDVKSITLTGLELPAIGADTEPVTGLPDASLLKFRSGKVAQFHLTDSNLGCEAEIAAVTLDNYARHQGGAYSLKDANFHCEHSPIPSLIKIPNASDAMAGHVDDLHGSGIDLALNVERLEQDATPSSDLRSEPQNSDGELSNAWFTQGNLRIDLPHMKNRYSGTDHIVNAHVELDGVRVSRDQQALVPALASGGSAHIVIDSTIDTQTHTAHSTENIDVPTLASMEIMLDLDHLPAGNGAPQAWMNMRIVRMNIGYHDISLIDRLLHHQAEKQQISPEQLREQIALGGAVATAALPGLASIPAYIVNPDGRTIQLALAPPEPMSVLEFGSKYHWRNLQAQPELVQPPALTVDIH</sequence>
<dbReference type="EMBL" id="CP014674">
    <property type="protein sequence ID" value="AOX17561.1"/>
    <property type="molecule type" value="Genomic_DNA"/>
</dbReference>
<reference evidence="2 3" key="1">
    <citation type="journal article" date="2016" name="Microb. Cell Fact.">
        <title>Dissection of exopolysaccharide biosynthesis in Kozakia baliensis.</title>
        <authorList>
            <person name="Brandt J.U."/>
            <person name="Jakob F."/>
            <person name="Behr J."/>
            <person name="Geissler A.J."/>
            <person name="Vogel R.F."/>
        </authorList>
    </citation>
    <scope>NUCLEOTIDE SEQUENCE [LARGE SCALE GENOMIC DNA]</scope>
    <source>
        <strain evidence="2 3">DSM 14400</strain>
    </source>
</reference>